<dbReference type="AlphaFoldDB" id="A0A3D8RN22"/>
<evidence type="ECO:0000313" key="2">
    <source>
        <dbReference type="EMBL" id="RDW75467.1"/>
    </source>
</evidence>
<evidence type="ECO:0000256" key="1">
    <source>
        <dbReference type="SAM" id="SignalP"/>
    </source>
</evidence>
<dbReference type="PANTHER" id="PTHR42047">
    <property type="entry name" value="PROTEIN, PUTATIVE (AFU_ORTHOLOGUE AFUA_6G03560)-RELATED"/>
    <property type="match status" value="1"/>
</dbReference>
<reference evidence="2 3" key="1">
    <citation type="journal article" date="2018" name="IMA Fungus">
        <title>IMA Genome-F 9: Draft genome sequence of Annulohypoxylon stygium, Aspergillus mulundensis, Berkeleyomyces basicola (syn. Thielaviopsis basicola), Ceratocystis smalleyi, two Cercospora beticola strains, Coleophoma cylindrospora, Fusarium fracticaudum, Phialophora cf. hyalina, and Morchella septimelata.</title>
        <authorList>
            <person name="Wingfield B.D."/>
            <person name="Bills G.F."/>
            <person name="Dong Y."/>
            <person name="Huang W."/>
            <person name="Nel W.J."/>
            <person name="Swalarsk-Parry B.S."/>
            <person name="Vaghefi N."/>
            <person name="Wilken P.M."/>
            <person name="An Z."/>
            <person name="de Beer Z.W."/>
            <person name="De Vos L."/>
            <person name="Chen L."/>
            <person name="Duong T.A."/>
            <person name="Gao Y."/>
            <person name="Hammerbacher A."/>
            <person name="Kikkert J.R."/>
            <person name="Li Y."/>
            <person name="Li H."/>
            <person name="Li K."/>
            <person name="Li Q."/>
            <person name="Liu X."/>
            <person name="Ma X."/>
            <person name="Naidoo K."/>
            <person name="Pethybridge S.J."/>
            <person name="Sun J."/>
            <person name="Steenkamp E.T."/>
            <person name="van der Nest M.A."/>
            <person name="van Wyk S."/>
            <person name="Wingfield M.J."/>
            <person name="Xiong C."/>
            <person name="Yue Q."/>
            <person name="Zhang X."/>
        </authorList>
    </citation>
    <scope>NUCLEOTIDE SEQUENCE [LARGE SCALE GENOMIC DNA]</scope>
    <source>
        <strain evidence="2 3">BP6252</strain>
    </source>
</reference>
<dbReference type="OrthoDB" id="5430620at2759"/>
<dbReference type="InterPro" id="IPR052820">
    <property type="entry name" value="PhiA_domain"/>
</dbReference>
<comment type="caution">
    <text evidence="2">The sequence shown here is derived from an EMBL/GenBank/DDBJ whole genome shotgun (WGS) entry which is preliminary data.</text>
</comment>
<evidence type="ECO:0008006" key="4">
    <source>
        <dbReference type="Google" id="ProtNLM"/>
    </source>
</evidence>
<sequence length="200" mass="20827">MLAKSLPLLSASLALMDTATAALLSMTASLPGSTLDGQFVVAAGQSFALGKTDTPATYCPTVVEPNCPNVTGTIFAGTGALWVEVPGGQATYVTKEGLFGFTQAHSAFVPVGAYQGGWVNKTIIPECEEEEPYTVLTFQAYNATVGGVSACPVTSPGDYGSVSYKIYGVTPQFNRTDCVELDGLLPHTPPTNAIGAWQYT</sequence>
<dbReference type="PANTHER" id="PTHR42047:SF1">
    <property type="entry name" value="PROTEIN, PUTATIVE (AFU_ORTHOLOGUE AFUA_6G03560)-RELATED"/>
    <property type="match status" value="1"/>
</dbReference>
<protein>
    <recommendedName>
        <fullName evidence="4">IgE-binding protein</fullName>
    </recommendedName>
</protein>
<gene>
    <name evidence="2" type="ORF">BP6252_06609</name>
</gene>
<keyword evidence="1" id="KW-0732">Signal</keyword>
<organism evidence="2 3">
    <name type="scientific">Coleophoma cylindrospora</name>
    <dbReference type="NCBI Taxonomy" id="1849047"/>
    <lineage>
        <taxon>Eukaryota</taxon>
        <taxon>Fungi</taxon>
        <taxon>Dikarya</taxon>
        <taxon>Ascomycota</taxon>
        <taxon>Pezizomycotina</taxon>
        <taxon>Leotiomycetes</taxon>
        <taxon>Helotiales</taxon>
        <taxon>Dermateaceae</taxon>
        <taxon>Coleophoma</taxon>
    </lineage>
</organism>
<accession>A0A3D8RN22</accession>
<evidence type="ECO:0000313" key="3">
    <source>
        <dbReference type="Proteomes" id="UP000256645"/>
    </source>
</evidence>
<dbReference type="EMBL" id="PDLM01000006">
    <property type="protein sequence ID" value="RDW75467.1"/>
    <property type="molecule type" value="Genomic_DNA"/>
</dbReference>
<dbReference type="Proteomes" id="UP000256645">
    <property type="component" value="Unassembled WGS sequence"/>
</dbReference>
<keyword evidence="3" id="KW-1185">Reference proteome</keyword>
<feature type="signal peptide" evidence="1">
    <location>
        <begin position="1"/>
        <end position="21"/>
    </location>
</feature>
<feature type="chain" id="PRO_5017552523" description="IgE-binding protein" evidence="1">
    <location>
        <begin position="22"/>
        <end position="200"/>
    </location>
</feature>
<dbReference type="STRING" id="1849047.A0A3D8RN22"/>
<name>A0A3D8RN22_9HELO</name>
<proteinExistence type="predicted"/>